<reference evidence="2 3" key="1">
    <citation type="submission" date="2022-06" db="EMBL/GenBank/DDBJ databases">
        <title>Haloarcula sp. a new haloarchaeum isolate from saline soil.</title>
        <authorList>
            <person name="Strakova D."/>
            <person name="Galisteo C."/>
            <person name="Sanchez-Porro C."/>
            <person name="Ventosa A."/>
        </authorList>
    </citation>
    <scope>NUCLEOTIDE SEQUENCE [LARGE SCALE GENOMIC DNA]</scope>
    <source>
        <strain evidence="2 3">S1CR25-12</strain>
    </source>
</reference>
<name>A0ABU2FE87_9EURY</name>
<accession>A0ABU2FE87</accession>
<proteinExistence type="predicted"/>
<feature type="region of interest" description="Disordered" evidence="1">
    <location>
        <begin position="1"/>
        <end position="79"/>
    </location>
</feature>
<protein>
    <submittedName>
        <fullName evidence="2">Uncharacterized protein</fullName>
    </submittedName>
</protein>
<evidence type="ECO:0000256" key="1">
    <source>
        <dbReference type="SAM" id="MobiDB-lite"/>
    </source>
</evidence>
<feature type="compositionally biased region" description="Basic and acidic residues" evidence="1">
    <location>
        <begin position="52"/>
        <end position="62"/>
    </location>
</feature>
<feature type="compositionally biased region" description="Basic and acidic residues" evidence="1">
    <location>
        <begin position="1"/>
        <end position="21"/>
    </location>
</feature>
<sequence>MHDHTSDAASARDKWVPRRPLDVAPPGQFRPVGADSRIDQQLTTTDDAPELFDDRATRRGPDDSAGDLPDETEVPGDAP</sequence>
<dbReference type="RefSeq" id="WP_310920308.1">
    <property type="nucleotide sequence ID" value="NZ_JAMQON010000004.1"/>
</dbReference>
<feature type="compositionally biased region" description="Acidic residues" evidence="1">
    <location>
        <begin position="64"/>
        <end position="79"/>
    </location>
</feature>
<dbReference type="Proteomes" id="UP001259659">
    <property type="component" value="Unassembled WGS sequence"/>
</dbReference>
<evidence type="ECO:0000313" key="2">
    <source>
        <dbReference type="EMBL" id="MDS0260580.1"/>
    </source>
</evidence>
<comment type="caution">
    <text evidence="2">The sequence shown here is derived from an EMBL/GenBank/DDBJ whole genome shotgun (WGS) entry which is preliminary data.</text>
</comment>
<evidence type="ECO:0000313" key="3">
    <source>
        <dbReference type="Proteomes" id="UP001259659"/>
    </source>
</evidence>
<organism evidence="2 3">
    <name type="scientific">Haloarcula saliterrae</name>
    <dbReference type="NCBI Taxonomy" id="2950534"/>
    <lineage>
        <taxon>Archaea</taxon>
        <taxon>Methanobacteriati</taxon>
        <taxon>Methanobacteriota</taxon>
        <taxon>Stenosarchaea group</taxon>
        <taxon>Halobacteria</taxon>
        <taxon>Halobacteriales</taxon>
        <taxon>Haloarculaceae</taxon>
        <taxon>Haloarcula</taxon>
    </lineage>
</organism>
<gene>
    <name evidence="2" type="ORF">NDI56_14330</name>
</gene>
<keyword evidence="3" id="KW-1185">Reference proteome</keyword>
<dbReference type="EMBL" id="JAMQON010000004">
    <property type="protein sequence ID" value="MDS0260580.1"/>
    <property type="molecule type" value="Genomic_DNA"/>
</dbReference>